<keyword evidence="3" id="KW-0378">Hydrolase</keyword>
<protein>
    <recommendedName>
        <fullName evidence="9">DNA 3'-5' helicase</fullName>
        <ecNumber evidence="9">5.6.2.4</ecNumber>
    </recommendedName>
</protein>
<evidence type="ECO:0000313" key="13">
    <source>
        <dbReference type="EMBL" id="CAE0046389.1"/>
    </source>
</evidence>
<organism evidence="12">
    <name type="scientific">Rhodosorus marinus</name>
    <dbReference type="NCBI Taxonomy" id="101924"/>
    <lineage>
        <taxon>Eukaryota</taxon>
        <taxon>Rhodophyta</taxon>
        <taxon>Stylonematophyceae</taxon>
        <taxon>Stylonematales</taxon>
        <taxon>Stylonemataceae</taxon>
        <taxon>Rhodosorus</taxon>
    </lineage>
</organism>
<dbReference type="PROSITE" id="PS51194">
    <property type="entry name" value="HELICASE_CTER"/>
    <property type="match status" value="1"/>
</dbReference>
<evidence type="ECO:0000256" key="7">
    <source>
        <dbReference type="ARBA" id="ARBA00023235"/>
    </source>
</evidence>
<dbReference type="PANTHER" id="PTHR13710">
    <property type="entry name" value="DNA HELICASE RECQ FAMILY MEMBER"/>
    <property type="match status" value="1"/>
</dbReference>
<dbReference type="Gene3D" id="3.40.50.300">
    <property type="entry name" value="P-loop containing nucleotide triphosphate hydrolases"/>
    <property type="match status" value="2"/>
</dbReference>
<evidence type="ECO:0000256" key="3">
    <source>
        <dbReference type="ARBA" id="ARBA00022801"/>
    </source>
</evidence>
<reference evidence="12" key="1">
    <citation type="submission" date="2021-01" db="EMBL/GenBank/DDBJ databases">
        <authorList>
            <person name="Corre E."/>
            <person name="Pelletier E."/>
            <person name="Niang G."/>
            <person name="Scheremetjew M."/>
            <person name="Finn R."/>
            <person name="Kale V."/>
            <person name="Holt S."/>
            <person name="Cochrane G."/>
            <person name="Meng A."/>
            <person name="Brown T."/>
            <person name="Cohen L."/>
        </authorList>
    </citation>
    <scope>NUCLEOTIDE SEQUENCE</scope>
    <source>
        <strain evidence="12">CCMP 769</strain>
    </source>
</reference>
<evidence type="ECO:0000256" key="6">
    <source>
        <dbReference type="ARBA" id="ARBA00023125"/>
    </source>
</evidence>
<keyword evidence="4" id="KW-0347">Helicase</keyword>
<dbReference type="EMBL" id="HBHW01018709">
    <property type="protein sequence ID" value="CAE0046389.1"/>
    <property type="molecule type" value="Transcribed_RNA"/>
</dbReference>
<dbReference type="AlphaFoldDB" id="A0A7S3EE84"/>
<dbReference type="EMBL" id="HBHW01018708">
    <property type="protein sequence ID" value="CAE0046388.1"/>
    <property type="molecule type" value="Transcribed_RNA"/>
</dbReference>
<evidence type="ECO:0000259" key="11">
    <source>
        <dbReference type="PROSITE" id="PS51194"/>
    </source>
</evidence>
<proteinExistence type="inferred from homology"/>
<dbReference type="InterPro" id="IPR011545">
    <property type="entry name" value="DEAD/DEAH_box_helicase_dom"/>
</dbReference>
<keyword evidence="2" id="KW-0547">Nucleotide-binding</keyword>
<feature type="domain" description="Helicase C-terminal" evidence="11">
    <location>
        <begin position="249"/>
        <end position="395"/>
    </location>
</feature>
<dbReference type="InterPro" id="IPR001650">
    <property type="entry name" value="Helicase_C-like"/>
</dbReference>
<evidence type="ECO:0000259" key="10">
    <source>
        <dbReference type="PROSITE" id="PS51192"/>
    </source>
</evidence>
<evidence type="ECO:0000256" key="5">
    <source>
        <dbReference type="ARBA" id="ARBA00022840"/>
    </source>
</evidence>
<dbReference type="GO" id="GO:0016787">
    <property type="term" value="F:hydrolase activity"/>
    <property type="evidence" value="ECO:0007669"/>
    <property type="project" value="UniProtKB-KW"/>
</dbReference>
<keyword evidence="5" id="KW-0067">ATP-binding</keyword>
<accession>A0A7S3EE84</accession>
<comment type="similarity">
    <text evidence="1">Belongs to the helicase family. RecQ subfamily.</text>
</comment>
<dbReference type="InterPro" id="IPR014001">
    <property type="entry name" value="Helicase_ATP-bd"/>
</dbReference>
<evidence type="ECO:0000256" key="4">
    <source>
        <dbReference type="ARBA" id="ARBA00022806"/>
    </source>
</evidence>
<dbReference type="EC" id="5.6.2.4" evidence="9"/>
<dbReference type="PROSITE" id="PS51192">
    <property type="entry name" value="HELICASE_ATP_BIND_1"/>
    <property type="match status" value="1"/>
</dbReference>
<dbReference type="NCBIfam" id="TIGR00614">
    <property type="entry name" value="recQ_fam"/>
    <property type="match status" value="1"/>
</dbReference>
<gene>
    <name evidence="12" type="ORF">RMAR00112_LOCUS14367</name>
    <name evidence="13" type="ORF">RMAR00112_LOCUS14368</name>
</gene>
<feature type="domain" description="Helicase ATP-binding" evidence="10">
    <location>
        <begin position="57"/>
        <end position="225"/>
    </location>
</feature>
<dbReference type="FunFam" id="3.40.50.300:FF:001389">
    <property type="entry name" value="ATP-dependent DNA helicase RecQ"/>
    <property type="match status" value="1"/>
</dbReference>
<dbReference type="GO" id="GO:0003677">
    <property type="term" value="F:DNA binding"/>
    <property type="evidence" value="ECO:0007669"/>
    <property type="project" value="UniProtKB-KW"/>
</dbReference>
<dbReference type="SMART" id="SM00490">
    <property type="entry name" value="HELICc"/>
    <property type="match status" value="1"/>
</dbReference>
<dbReference type="GO" id="GO:0006310">
    <property type="term" value="P:DNA recombination"/>
    <property type="evidence" value="ECO:0007669"/>
    <property type="project" value="InterPro"/>
</dbReference>
<evidence type="ECO:0000256" key="1">
    <source>
        <dbReference type="ARBA" id="ARBA00005446"/>
    </source>
</evidence>
<dbReference type="InterPro" id="IPR004589">
    <property type="entry name" value="DNA_helicase_ATP-dep_RecQ"/>
</dbReference>
<keyword evidence="6" id="KW-0238">DNA-binding</keyword>
<dbReference type="SMART" id="SM00487">
    <property type="entry name" value="DEXDc"/>
    <property type="match status" value="1"/>
</dbReference>
<dbReference type="GO" id="GO:0005694">
    <property type="term" value="C:chromosome"/>
    <property type="evidence" value="ECO:0007669"/>
    <property type="project" value="TreeGrafter"/>
</dbReference>
<dbReference type="InterPro" id="IPR027417">
    <property type="entry name" value="P-loop_NTPase"/>
</dbReference>
<evidence type="ECO:0000256" key="9">
    <source>
        <dbReference type="ARBA" id="ARBA00034808"/>
    </source>
</evidence>
<dbReference type="GO" id="GO:0009378">
    <property type="term" value="F:four-way junction helicase activity"/>
    <property type="evidence" value="ECO:0007669"/>
    <property type="project" value="TreeGrafter"/>
</dbReference>
<dbReference type="GO" id="GO:0043138">
    <property type="term" value="F:3'-5' DNA helicase activity"/>
    <property type="evidence" value="ECO:0007669"/>
    <property type="project" value="UniProtKB-EC"/>
</dbReference>
<dbReference type="PANTHER" id="PTHR13710:SF105">
    <property type="entry name" value="ATP-DEPENDENT DNA HELICASE Q1"/>
    <property type="match status" value="1"/>
</dbReference>
<dbReference type="SUPFAM" id="SSF52540">
    <property type="entry name" value="P-loop containing nucleoside triphosphate hydrolases"/>
    <property type="match status" value="1"/>
</dbReference>
<evidence type="ECO:0000313" key="12">
    <source>
        <dbReference type="EMBL" id="CAE0046388.1"/>
    </source>
</evidence>
<dbReference type="GO" id="GO:0006281">
    <property type="term" value="P:DNA repair"/>
    <property type="evidence" value="ECO:0007669"/>
    <property type="project" value="TreeGrafter"/>
</dbReference>
<name>A0A7S3EE84_9RHOD</name>
<keyword evidence="7" id="KW-0413">Isomerase</keyword>
<dbReference type="Pfam" id="PF00270">
    <property type="entry name" value="DEAD"/>
    <property type="match status" value="1"/>
</dbReference>
<dbReference type="GO" id="GO:0005524">
    <property type="term" value="F:ATP binding"/>
    <property type="evidence" value="ECO:0007669"/>
    <property type="project" value="UniProtKB-KW"/>
</dbReference>
<evidence type="ECO:0000256" key="8">
    <source>
        <dbReference type="ARBA" id="ARBA00034617"/>
    </source>
</evidence>
<comment type="catalytic activity">
    <reaction evidence="8">
        <text>Couples ATP hydrolysis with the unwinding of duplex DNA by translocating in the 3'-5' direction.</text>
        <dbReference type="EC" id="5.6.2.4"/>
    </reaction>
</comment>
<dbReference type="Pfam" id="PF00271">
    <property type="entry name" value="Helicase_C"/>
    <property type="match status" value="1"/>
</dbReference>
<sequence length="413" mass="45983">MQGLAFANVLPRFVSRVNVLKRCACRLSGEGERLDLRAPLKTYFGLANFREGQEQVIEKLVNGKSAVAVFPTAGGKSLCYQLPAVMFDGLTVVVSPLLSLMRNQVDYLSGKQIPAAMVSSAQSPAEVDEIYEKLRNNEIKLLYCSPERFYDDRFLSALKKVQISMFAVDEAHCISEWGHSFRPLYTRVATMANMVGAERCLALTATATLPVISDIRNDFGIAAEDTVSLPFHRPNLQLKVSVIPGFSERLEYLYQVISERPRGSVIVYVMLQSTAEQVAQYLQERGIDAEFYHAGMNGQAREVLESRFQNDLHVIVATIAFGMGIDKADVRYVYHFNVAKSIEAYSQETGRAGRDGLPSICETFFDPDDVQRAKELINTNLEANRELEHSLEEVSDNALCGDHRGNSCDAQSP</sequence>
<evidence type="ECO:0000256" key="2">
    <source>
        <dbReference type="ARBA" id="ARBA00022741"/>
    </source>
</evidence>
<dbReference type="GO" id="GO:0005737">
    <property type="term" value="C:cytoplasm"/>
    <property type="evidence" value="ECO:0007669"/>
    <property type="project" value="TreeGrafter"/>
</dbReference>